<dbReference type="OrthoDB" id="9802672at2"/>
<evidence type="ECO:0000256" key="4">
    <source>
        <dbReference type="ARBA" id="ARBA00022833"/>
    </source>
</evidence>
<dbReference type="PROSITE" id="PS50880">
    <property type="entry name" value="TOPRIM"/>
    <property type="match status" value="1"/>
</dbReference>
<dbReference type="InterPro" id="IPR000093">
    <property type="entry name" value="DNA_Rcmb_RecR"/>
</dbReference>
<dbReference type="Pfam" id="PF21176">
    <property type="entry name" value="RecR_HhH"/>
    <property type="match status" value="1"/>
</dbReference>
<dbReference type="CDD" id="cd01025">
    <property type="entry name" value="TOPRIM_recR"/>
    <property type="match status" value="1"/>
</dbReference>
<evidence type="ECO:0000256" key="5">
    <source>
        <dbReference type="ARBA" id="ARBA00023172"/>
    </source>
</evidence>
<keyword evidence="5 7" id="KW-0233">DNA recombination</keyword>
<dbReference type="InterPro" id="IPR015967">
    <property type="entry name" value="Rcmb_RecR_Znf"/>
</dbReference>
<dbReference type="Gene3D" id="6.10.250.240">
    <property type="match status" value="1"/>
</dbReference>
<evidence type="ECO:0000259" key="8">
    <source>
        <dbReference type="PROSITE" id="PS50880"/>
    </source>
</evidence>
<feature type="zinc finger region" description="C4-type" evidence="7">
    <location>
        <begin position="58"/>
        <end position="73"/>
    </location>
</feature>
<dbReference type="Pfam" id="PF02132">
    <property type="entry name" value="RecR_ZnF"/>
    <property type="match status" value="1"/>
</dbReference>
<dbReference type="GO" id="GO:0006281">
    <property type="term" value="P:DNA repair"/>
    <property type="evidence" value="ECO:0007669"/>
    <property type="project" value="UniProtKB-UniRule"/>
</dbReference>
<feature type="domain" description="Toprim" evidence="8">
    <location>
        <begin position="81"/>
        <end position="179"/>
    </location>
</feature>
<dbReference type="InterPro" id="IPR006171">
    <property type="entry name" value="TOPRIM_dom"/>
</dbReference>
<keyword evidence="6 7" id="KW-0234">DNA repair</keyword>
<dbReference type="SUPFAM" id="SSF111304">
    <property type="entry name" value="Recombination protein RecR"/>
    <property type="match status" value="1"/>
</dbReference>
<reference evidence="9 10" key="1">
    <citation type="submission" date="2016-11" db="EMBL/GenBank/DDBJ databases">
        <authorList>
            <person name="Jaros S."/>
            <person name="Januszkiewicz K."/>
            <person name="Wedrychowicz H."/>
        </authorList>
    </citation>
    <scope>NUCLEOTIDE SEQUENCE [LARGE SCALE GENOMIC DNA]</scope>
    <source>
        <strain evidence="9 10">DSM 21986</strain>
    </source>
</reference>
<accession>A0A1M4ZH28</accession>
<evidence type="ECO:0000256" key="2">
    <source>
        <dbReference type="ARBA" id="ARBA00022763"/>
    </source>
</evidence>
<dbReference type="RefSeq" id="WP_073061327.1">
    <property type="nucleotide sequence ID" value="NZ_FQUS01000006.1"/>
</dbReference>
<dbReference type="Pfam" id="PF13662">
    <property type="entry name" value="Toprim_4"/>
    <property type="match status" value="1"/>
</dbReference>
<dbReference type="Gene3D" id="1.10.8.420">
    <property type="entry name" value="RecR Domain 1"/>
    <property type="match status" value="1"/>
</dbReference>
<comment type="function">
    <text evidence="7">May play a role in DNA repair. It seems to be involved in an RecBC-independent recombinational process of DNA repair. It may act with RecF and RecO.</text>
</comment>
<keyword evidence="10" id="KW-1185">Reference proteome</keyword>
<evidence type="ECO:0000256" key="7">
    <source>
        <dbReference type="HAMAP-Rule" id="MF_00017"/>
    </source>
</evidence>
<dbReference type="EMBL" id="FQUS01000006">
    <property type="protein sequence ID" value="SHF17343.1"/>
    <property type="molecule type" value="Genomic_DNA"/>
</dbReference>
<evidence type="ECO:0000313" key="10">
    <source>
        <dbReference type="Proteomes" id="UP000184041"/>
    </source>
</evidence>
<keyword evidence="4 7" id="KW-0862">Zinc</keyword>
<dbReference type="SMART" id="SM00493">
    <property type="entry name" value="TOPRIM"/>
    <property type="match status" value="1"/>
</dbReference>
<dbReference type="NCBIfam" id="TIGR00615">
    <property type="entry name" value="recR"/>
    <property type="match status" value="1"/>
</dbReference>
<dbReference type="PANTHER" id="PTHR30446:SF0">
    <property type="entry name" value="RECOMBINATION PROTEIN RECR"/>
    <property type="match status" value="1"/>
</dbReference>
<dbReference type="STRING" id="1194090.SAMN05443144_10629"/>
<dbReference type="Pfam" id="PF21175">
    <property type="entry name" value="RecR_C"/>
    <property type="match status" value="1"/>
</dbReference>
<keyword evidence="3 7" id="KW-0863">Zinc-finger</keyword>
<evidence type="ECO:0000256" key="6">
    <source>
        <dbReference type="ARBA" id="ARBA00023204"/>
    </source>
</evidence>
<proteinExistence type="inferred from homology"/>
<dbReference type="AlphaFoldDB" id="A0A1M4ZH28"/>
<keyword evidence="2 7" id="KW-0227">DNA damage</keyword>
<keyword evidence="1 7" id="KW-0479">Metal-binding</keyword>
<dbReference type="Gene3D" id="3.40.1360.10">
    <property type="match status" value="1"/>
</dbReference>
<dbReference type="GO" id="GO:0003677">
    <property type="term" value="F:DNA binding"/>
    <property type="evidence" value="ECO:0007669"/>
    <property type="project" value="UniProtKB-UniRule"/>
</dbReference>
<dbReference type="HAMAP" id="MF_00017">
    <property type="entry name" value="RecR"/>
    <property type="match status" value="1"/>
</dbReference>
<evidence type="ECO:0000256" key="1">
    <source>
        <dbReference type="ARBA" id="ARBA00022723"/>
    </source>
</evidence>
<evidence type="ECO:0000313" key="9">
    <source>
        <dbReference type="EMBL" id="SHF17343.1"/>
    </source>
</evidence>
<sequence length="202" mass="22396">MKGTSEILEQAIEQLARLPGTGRKSARRIALYLLKQNDESVVKLADALVALKKSITRCETCGVISDGDPCSICSNPKRETGQICVVEESQDVFLIEKTNEFRGRYHVLGGVISPLDNIGPDDVRIKQLMQRVNDEEESIEEIILALNPDSEGEATAYYINKLLKPFDGVKVTRIAYGIPMGTELEFIDEATLSRAFASRNTF</sequence>
<dbReference type="Proteomes" id="UP000184041">
    <property type="component" value="Unassembled WGS sequence"/>
</dbReference>
<gene>
    <name evidence="7" type="primary">recR</name>
    <name evidence="9" type="ORF">SAMN05443144_10629</name>
</gene>
<dbReference type="GO" id="GO:0008270">
    <property type="term" value="F:zinc ion binding"/>
    <property type="evidence" value="ECO:0007669"/>
    <property type="project" value="UniProtKB-KW"/>
</dbReference>
<dbReference type="PANTHER" id="PTHR30446">
    <property type="entry name" value="RECOMBINATION PROTEIN RECR"/>
    <property type="match status" value="1"/>
</dbReference>
<protein>
    <recommendedName>
        <fullName evidence="7">Recombination protein RecR</fullName>
    </recommendedName>
</protein>
<evidence type="ECO:0000256" key="3">
    <source>
        <dbReference type="ARBA" id="ARBA00022771"/>
    </source>
</evidence>
<name>A0A1M4ZH28_9BACT</name>
<dbReference type="GO" id="GO:0006310">
    <property type="term" value="P:DNA recombination"/>
    <property type="evidence" value="ECO:0007669"/>
    <property type="project" value="UniProtKB-UniRule"/>
</dbReference>
<organism evidence="9 10">
    <name type="scientific">Fodinibius roseus</name>
    <dbReference type="NCBI Taxonomy" id="1194090"/>
    <lineage>
        <taxon>Bacteria</taxon>
        <taxon>Pseudomonadati</taxon>
        <taxon>Balneolota</taxon>
        <taxon>Balneolia</taxon>
        <taxon>Balneolales</taxon>
        <taxon>Balneolaceae</taxon>
        <taxon>Fodinibius</taxon>
    </lineage>
</organism>
<dbReference type="InterPro" id="IPR023627">
    <property type="entry name" value="Rcmb_RecR"/>
</dbReference>
<comment type="similarity">
    <text evidence="7">Belongs to the RecR family.</text>
</comment>
<dbReference type="InterPro" id="IPR034137">
    <property type="entry name" value="TOPRIM_RecR"/>
</dbReference>